<dbReference type="AlphaFoldDB" id="A0A7X9ZU00"/>
<proteinExistence type="predicted"/>
<reference evidence="1 2" key="1">
    <citation type="submission" date="2020-04" db="EMBL/GenBank/DDBJ databases">
        <title>Sphingobium sp. AR-3-1 isolated from Arctic soil.</title>
        <authorList>
            <person name="Dahal R.H."/>
            <person name="Chaudhary D.K."/>
        </authorList>
    </citation>
    <scope>NUCLEOTIDE SEQUENCE [LARGE SCALE GENOMIC DNA]</scope>
    <source>
        <strain evidence="1 2">AR-3-1</strain>
    </source>
</reference>
<dbReference type="RefSeq" id="WP_169573613.1">
    <property type="nucleotide sequence ID" value="NZ_JABBFV010000008.1"/>
</dbReference>
<accession>A0A7X9ZU00</accession>
<keyword evidence="2" id="KW-1185">Reference proteome</keyword>
<name>A0A7X9ZU00_9SPHN</name>
<dbReference type="Proteomes" id="UP000519023">
    <property type="component" value="Unassembled WGS sequence"/>
</dbReference>
<sequence>MAAALLAQGDAVAPVDEAAIVVVARRFDETHGKLSRSLFSKKMTCTVSQSSGDTVIDDAVCNVAMTCIGKTKKRPAFLDCVAAGRQTFLDNYRLAERDDDAQN</sequence>
<gene>
    <name evidence="1" type="ORF">HHL08_13145</name>
</gene>
<evidence type="ECO:0000313" key="1">
    <source>
        <dbReference type="EMBL" id="NML11081.1"/>
    </source>
</evidence>
<comment type="caution">
    <text evidence="1">The sequence shown here is derived from an EMBL/GenBank/DDBJ whole genome shotgun (WGS) entry which is preliminary data.</text>
</comment>
<organism evidence="1 2">
    <name type="scientific">Sphingobium psychrophilum</name>
    <dbReference type="NCBI Taxonomy" id="2728834"/>
    <lineage>
        <taxon>Bacteria</taxon>
        <taxon>Pseudomonadati</taxon>
        <taxon>Pseudomonadota</taxon>
        <taxon>Alphaproteobacteria</taxon>
        <taxon>Sphingomonadales</taxon>
        <taxon>Sphingomonadaceae</taxon>
        <taxon>Sphingobium</taxon>
    </lineage>
</organism>
<evidence type="ECO:0000313" key="2">
    <source>
        <dbReference type="Proteomes" id="UP000519023"/>
    </source>
</evidence>
<protein>
    <submittedName>
        <fullName evidence="1">Uncharacterized protein</fullName>
    </submittedName>
</protein>
<dbReference type="EMBL" id="JABBFV010000008">
    <property type="protein sequence ID" value="NML11081.1"/>
    <property type="molecule type" value="Genomic_DNA"/>
</dbReference>